<dbReference type="InterPro" id="IPR010917">
    <property type="entry name" value="TonB_rcpt_CS"/>
</dbReference>
<comment type="subcellular location">
    <subcellularLocation>
        <location evidence="1 12">Cell outer membrane</location>
        <topology evidence="1 12">Multi-pass membrane protein</topology>
    </subcellularLocation>
</comment>
<keyword evidence="3 12" id="KW-1134">Transmembrane beta strand</keyword>
<keyword evidence="18" id="KW-1185">Reference proteome</keyword>
<feature type="domain" description="TonB-dependent receptor plug" evidence="16">
    <location>
        <begin position="47"/>
        <end position="154"/>
    </location>
</feature>
<feature type="domain" description="TonB-dependent receptor-like beta-barrel" evidence="15">
    <location>
        <begin position="278"/>
        <end position="692"/>
    </location>
</feature>
<keyword evidence="7" id="KW-0408">Iron</keyword>
<evidence type="ECO:0000256" key="1">
    <source>
        <dbReference type="ARBA" id="ARBA00004571"/>
    </source>
</evidence>
<protein>
    <submittedName>
        <fullName evidence="17">TonB-dependent receptor</fullName>
    </submittedName>
</protein>
<dbReference type="PANTHER" id="PTHR32552">
    <property type="entry name" value="FERRICHROME IRON RECEPTOR-RELATED"/>
    <property type="match status" value="1"/>
</dbReference>
<keyword evidence="8" id="KW-0406">Ion transport</keyword>
<dbReference type="GO" id="GO:0006826">
    <property type="term" value="P:iron ion transport"/>
    <property type="evidence" value="ECO:0007669"/>
    <property type="project" value="UniProtKB-KW"/>
</dbReference>
<dbReference type="RefSeq" id="WP_206560604.1">
    <property type="nucleotide sequence ID" value="NZ_JAFKCZ010000007.1"/>
</dbReference>
<dbReference type="Pfam" id="PF07715">
    <property type="entry name" value="Plug"/>
    <property type="match status" value="1"/>
</dbReference>
<dbReference type="GO" id="GO:0009279">
    <property type="term" value="C:cell outer membrane"/>
    <property type="evidence" value="ECO:0007669"/>
    <property type="project" value="UniProtKB-SubCell"/>
</dbReference>
<evidence type="ECO:0000256" key="11">
    <source>
        <dbReference type="ARBA" id="ARBA00023237"/>
    </source>
</evidence>
<evidence type="ECO:0000256" key="13">
    <source>
        <dbReference type="PROSITE-ProRule" id="PRU10144"/>
    </source>
</evidence>
<comment type="similarity">
    <text evidence="12 14">Belongs to the TonB-dependent receptor family.</text>
</comment>
<keyword evidence="6" id="KW-0732">Signal</keyword>
<gene>
    <name evidence="17" type="ORF">JYP50_11195</name>
</gene>
<evidence type="ECO:0000256" key="2">
    <source>
        <dbReference type="ARBA" id="ARBA00022448"/>
    </source>
</evidence>
<evidence type="ECO:0000256" key="14">
    <source>
        <dbReference type="RuleBase" id="RU003357"/>
    </source>
</evidence>
<evidence type="ECO:0000313" key="18">
    <source>
        <dbReference type="Proteomes" id="UP000664303"/>
    </source>
</evidence>
<dbReference type="AlphaFoldDB" id="A0A939IMM4"/>
<evidence type="ECO:0000259" key="16">
    <source>
        <dbReference type="Pfam" id="PF07715"/>
    </source>
</evidence>
<dbReference type="CDD" id="cd01347">
    <property type="entry name" value="ligand_gated_channel"/>
    <property type="match status" value="1"/>
</dbReference>
<dbReference type="Proteomes" id="UP000664303">
    <property type="component" value="Unassembled WGS sequence"/>
</dbReference>
<dbReference type="InterPro" id="IPR039426">
    <property type="entry name" value="TonB-dep_rcpt-like"/>
</dbReference>
<evidence type="ECO:0000256" key="12">
    <source>
        <dbReference type="PROSITE-ProRule" id="PRU01360"/>
    </source>
</evidence>
<keyword evidence="17" id="KW-0675">Receptor</keyword>
<evidence type="ECO:0000256" key="7">
    <source>
        <dbReference type="ARBA" id="ARBA00023004"/>
    </source>
</evidence>
<evidence type="ECO:0000313" key="17">
    <source>
        <dbReference type="EMBL" id="MBN7797162.1"/>
    </source>
</evidence>
<keyword evidence="11 12" id="KW-0998">Cell outer membrane</keyword>
<organism evidence="17 18">
    <name type="scientific">Parahaliea mediterranea</name>
    <dbReference type="NCBI Taxonomy" id="651086"/>
    <lineage>
        <taxon>Bacteria</taxon>
        <taxon>Pseudomonadati</taxon>
        <taxon>Pseudomonadota</taxon>
        <taxon>Gammaproteobacteria</taxon>
        <taxon>Cellvibrionales</taxon>
        <taxon>Halieaceae</taxon>
        <taxon>Parahaliea</taxon>
    </lineage>
</organism>
<feature type="short sequence motif" description="TonB C-terminal box" evidence="13">
    <location>
        <begin position="712"/>
        <end position="729"/>
    </location>
</feature>
<evidence type="ECO:0000256" key="4">
    <source>
        <dbReference type="ARBA" id="ARBA00022496"/>
    </source>
</evidence>
<dbReference type="PANTHER" id="PTHR32552:SF81">
    <property type="entry name" value="TONB-DEPENDENT OUTER MEMBRANE RECEPTOR"/>
    <property type="match status" value="1"/>
</dbReference>
<dbReference type="Gene3D" id="2.40.170.20">
    <property type="entry name" value="TonB-dependent receptor, beta-barrel domain"/>
    <property type="match status" value="1"/>
</dbReference>
<dbReference type="InterPro" id="IPR036942">
    <property type="entry name" value="Beta-barrel_TonB_sf"/>
</dbReference>
<evidence type="ECO:0000259" key="15">
    <source>
        <dbReference type="Pfam" id="PF00593"/>
    </source>
</evidence>
<dbReference type="Pfam" id="PF00593">
    <property type="entry name" value="TonB_dep_Rec_b-barrel"/>
    <property type="match status" value="1"/>
</dbReference>
<dbReference type="InterPro" id="IPR000531">
    <property type="entry name" value="Beta-barrel_TonB"/>
</dbReference>
<proteinExistence type="inferred from homology"/>
<evidence type="ECO:0000256" key="6">
    <source>
        <dbReference type="ARBA" id="ARBA00022729"/>
    </source>
</evidence>
<keyword evidence="5 12" id="KW-0812">Transmembrane</keyword>
<evidence type="ECO:0000256" key="9">
    <source>
        <dbReference type="ARBA" id="ARBA00023077"/>
    </source>
</evidence>
<dbReference type="EMBL" id="JAFKCZ010000007">
    <property type="protein sequence ID" value="MBN7797162.1"/>
    <property type="molecule type" value="Genomic_DNA"/>
</dbReference>
<dbReference type="PROSITE" id="PS52016">
    <property type="entry name" value="TONB_DEPENDENT_REC_3"/>
    <property type="match status" value="1"/>
</dbReference>
<dbReference type="InterPro" id="IPR012910">
    <property type="entry name" value="Plug_dom"/>
</dbReference>
<evidence type="ECO:0000256" key="5">
    <source>
        <dbReference type="ARBA" id="ARBA00022692"/>
    </source>
</evidence>
<keyword evidence="4" id="KW-0410">Iron transport</keyword>
<keyword evidence="2 12" id="KW-0813">Transport</keyword>
<keyword evidence="9 14" id="KW-0798">TonB box</keyword>
<evidence type="ECO:0000256" key="8">
    <source>
        <dbReference type="ARBA" id="ARBA00023065"/>
    </source>
</evidence>
<name>A0A939IMM4_9GAMM</name>
<evidence type="ECO:0000256" key="10">
    <source>
        <dbReference type="ARBA" id="ARBA00023136"/>
    </source>
</evidence>
<keyword evidence="10 12" id="KW-0472">Membrane</keyword>
<accession>A0A939IMM4</accession>
<reference evidence="17" key="1">
    <citation type="submission" date="2021-02" db="EMBL/GenBank/DDBJ databases">
        <title>PHA producing bacteria isolated from coastal sediment in Guangdong, Shenzhen.</title>
        <authorList>
            <person name="Zheng W."/>
            <person name="Yu S."/>
            <person name="Huang Y."/>
        </authorList>
    </citation>
    <scope>NUCLEOTIDE SEQUENCE</scope>
    <source>
        <strain evidence="17">TN14-10</strain>
    </source>
</reference>
<dbReference type="SUPFAM" id="SSF56935">
    <property type="entry name" value="Porins"/>
    <property type="match status" value="1"/>
</dbReference>
<sequence>MHSTNNQLAKRVQQTVLAVAVASVNLELHAQALEEVVVTAQHREESLQDVPIAITAIGAEDIRTADVSDINSISLRTPGFSMGSYNPAQPQLFIRGIGSNADGAGEDQSVVVFLDGVYLGRTAGQAFDLFDLQRLEVLRGPQGTLYGKNAAGGAINIVTTKPAEEFEGGFELSGGDMGYFGVRGLVSGPLGDTMAGKISFSHKERDGYVESLVADLDDLNAYESDGVRAQLLARPSDSVELLLSADASRDRRKAPGRSIGDGLALGDIVSTYPPELRPDFYENLQGKEPSADTDTAGISLQVDWDVELGTFTSITAYRMADADVFDVQPPVTFEYFPIITLDNYFEEEGEQFSQEFRFASQASDALFWQAGLFYLNEQVDRDEFFDAIIGAPLGGAPTGTVLPSGGNFQTNETNSFGAFGQFTWSFGDNWDLTLGGRYTAESKDATNRSLANGVNITEVFDIEVDEDWSAFTPKVALNYHLGDTTFYATASTGFKSGGFQGTAGTQLAAETPFDEESVINYEAGIKGMLFDSSMRFNATVFYTEYEDLQVLIQTVSPGGIPGPNVTQNAGEAESRGAELEMQWQLGSYFQLAGTYAYLDTEYTKLEANLAPFEGNRLRNAPKNAGSLSLIFDYPLAGGGTIGARADYTRKSKAYQDIENREEGAISAYEVTNLRASYTAEDQSWELAAWMKNAFDEEYMLHNFTINPGISANVTPAAPRTVGATLTYWF</sequence>
<comment type="caution">
    <text evidence="17">The sequence shown here is derived from an EMBL/GenBank/DDBJ whole genome shotgun (WGS) entry which is preliminary data.</text>
</comment>
<evidence type="ECO:0000256" key="3">
    <source>
        <dbReference type="ARBA" id="ARBA00022452"/>
    </source>
</evidence>
<dbReference type="PROSITE" id="PS01156">
    <property type="entry name" value="TONB_DEPENDENT_REC_2"/>
    <property type="match status" value="1"/>
</dbReference>